<dbReference type="Gene3D" id="3.30.420.10">
    <property type="entry name" value="Ribonuclease H-like superfamily/Ribonuclease H"/>
    <property type="match status" value="1"/>
</dbReference>
<dbReference type="InterPro" id="IPR039537">
    <property type="entry name" value="Retrotran_Ty1/copia-like"/>
</dbReference>
<keyword evidence="9" id="KW-0808">Transferase</keyword>
<keyword evidence="6" id="KW-0460">Magnesium</keyword>
<dbReference type="GO" id="GO:0003964">
    <property type="term" value="F:RNA-directed DNA polymerase activity"/>
    <property type="evidence" value="ECO:0007669"/>
    <property type="project" value="UniProtKB-KW"/>
</dbReference>
<dbReference type="InterPro" id="IPR012337">
    <property type="entry name" value="RNaseH-like_sf"/>
</dbReference>
<evidence type="ECO:0000256" key="2">
    <source>
        <dbReference type="ARBA" id="ARBA00022722"/>
    </source>
</evidence>
<keyword evidence="9" id="KW-0239">DNA-directed DNA polymerase</keyword>
<dbReference type="PANTHER" id="PTHR42648:SF11">
    <property type="entry name" value="TRANSPOSON TY4-P GAG-POL POLYPROTEIN"/>
    <property type="match status" value="1"/>
</dbReference>
<evidence type="ECO:0000256" key="6">
    <source>
        <dbReference type="ARBA" id="ARBA00022842"/>
    </source>
</evidence>
<dbReference type="AlphaFoldDB" id="A0A9Q3H6V8"/>
<keyword evidence="7" id="KW-0229">DNA integration</keyword>
<evidence type="ECO:0000256" key="4">
    <source>
        <dbReference type="ARBA" id="ARBA00022759"/>
    </source>
</evidence>
<dbReference type="GO" id="GO:0003887">
    <property type="term" value="F:DNA-directed DNA polymerase activity"/>
    <property type="evidence" value="ECO:0007669"/>
    <property type="project" value="UniProtKB-KW"/>
</dbReference>
<keyword evidence="5" id="KW-0378">Hydrolase</keyword>
<evidence type="ECO:0000256" key="10">
    <source>
        <dbReference type="ARBA" id="ARBA00023172"/>
    </source>
</evidence>
<dbReference type="OrthoDB" id="2847449at2759"/>
<dbReference type="GO" id="GO:0016787">
    <property type="term" value="F:hydrolase activity"/>
    <property type="evidence" value="ECO:0007669"/>
    <property type="project" value="UniProtKB-KW"/>
</dbReference>
<evidence type="ECO:0000313" key="11">
    <source>
        <dbReference type="EMBL" id="MBW0493496.1"/>
    </source>
</evidence>
<keyword evidence="4" id="KW-0255">Endonuclease</keyword>
<evidence type="ECO:0000313" key="12">
    <source>
        <dbReference type="Proteomes" id="UP000765509"/>
    </source>
</evidence>
<evidence type="ECO:0008006" key="13">
    <source>
        <dbReference type="Google" id="ProtNLM"/>
    </source>
</evidence>
<evidence type="ECO:0000256" key="1">
    <source>
        <dbReference type="ARBA" id="ARBA00022695"/>
    </source>
</evidence>
<dbReference type="InterPro" id="IPR036397">
    <property type="entry name" value="RNaseH_sf"/>
</dbReference>
<sequence length="149" mass="17364">MLRDHTSTYTFTSNLKYFSTAPNKIITWIKFLFKILHRYLAQLQTYNAGEYSGKLGRELKNFGNLWLPTEPYYPDYNFKAERLNKTIADMERTILNACGLPSIFWSYDYSCSNHVHNLLPNKQVAPLTPTEPLFGTEPHPSQLYPFGCR</sequence>
<name>A0A9Q3H6V8_9BASI</name>
<organism evidence="11 12">
    <name type="scientific">Austropuccinia psidii MF-1</name>
    <dbReference type="NCBI Taxonomy" id="1389203"/>
    <lineage>
        <taxon>Eukaryota</taxon>
        <taxon>Fungi</taxon>
        <taxon>Dikarya</taxon>
        <taxon>Basidiomycota</taxon>
        <taxon>Pucciniomycotina</taxon>
        <taxon>Pucciniomycetes</taxon>
        <taxon>Pucciniales</taxon>
        <taxon>Sphaerophragmiaceae</taxon>
        <taxon>Austropuccinia</taxon>
    </lineage>
</organism>
<dbReference type="GO" id="GO:0006310">
    <property type="term" value="P:DNA recombination"/>
    <property type="evidence" value="ECO:0007669"/>
    <property type="project" value="UniProtKB-KW"/>
</dbReference>
<dbReference type="EMBL" id="AVOT02012093">
    <property type="protein sequence ID" value="MBW0493496.1"/>
    <property type="molecule type" value="Genomic_DNA"/>
</dbReference>
<accession>A0A9Q3H6V8</accession>
<evidence type="ECO:0000256" key="3">
    <source>
        <dbReference type="ARBA" id="ARBA00022723"/>
    </source>
</evidence>
<dbReference type="GO" id="GO:0003676">
    <property type="term" value="F:nucleic acid binding"/>
    <property type="evidence" value="ECO:0007669"/>
    <property type="project" value="InterPro"/>
</dbReference>
<dbReference type="GO" id="GO:0004519">
    <property type="term" value="F:endonuclease activity"/>
    <property type="evidence" value="ECO:0007669"/>
    <property type="project" value="UniProtKB-KW"/>
</dbReference>
<evidence type="ECO:0000256" key="5">
    <source>
        <dbReference type="ARBA" id="ARBA00022801"/>
    </source>
</evidence>
<reference evidence="11" key="1">
    <citation type="submission" date="2021-03" db="EMBL/GenBank/DDBJ databases">
        <title>Draft genome sequence of rust myrtle Austropuccinia psidii MF-1, a brazilian biotype.</title>
        <authorList>
            <person name="Quecine M.C."/>
            <person name="Pachon D.M.R."/>
            <person name="Bonatelli M.L."/>
            <person name="Correr F.H."/>
            <person name="Franceschini L.M."/>
            <person name="Leite T.F."/>
            <person name="Margarido G.R.A."/>
            <person name="Almeida C.A."/>
            <person name="Ferrarezi J.A."/>
            <person name="Labate C.A."/>
        </authorList>
    </citation>
    <scope>NUCLEOTIDE SEQUENCE</scope>
    <source>
        <strain evidence="11">MF-1</strain>
    </source>
</reference>
<gene>
    <name evidence="11" type="ORF">O181_033211</name>
</gene>
<protein>
    <recommendedName>
        <fullName evidence="13">Integrase catalytic domain-containing protein</fullName>
    </recommendedName>
</protein>
<dbReference type="GO" id="GO:0015074">
    <property type="term" value="P:DNA integration"/>
    <property type="evidence" value="ECO:0007669"/>
    <property type="project" value="UniProtKB-KW"/>
</dbReference>
<keyword evidence="10" id="KW-0233">DNA recombination</keyword>
<keyword evidence="1" id="KW-0548">Nucleotidyltransferase</keyword>
<evidence type="ECO:0000256" key="7">
    <source>
        <dbReference type="ARBA" id="ARBA00022908"/>
    </source>
</evidence>
<keyword evidence="2" id="KW-0540">Nuclease</keyword>
<dbReference type="SUPFAM" id="SSF53098">
    <property type="entry name" value="Ribonuclease H-like"/>
    <property type="match status" value="1"/>
</dbReference>
<evidence type="ECO:0000256" key="8">
    <source>
        <dbReference type="ARBA" id="ARBA00022918"/>
    </source>
</evidence>
<proteinExistence type="predicted"/>
<dbReference type="Proteomes" id="UP000765509">
    <property type="component" value="Unassembled WGS sequence"/>
</dbReference>
<dbReference type="GO" id="GO:0046872">
    <property type="term" value="F:metal ion binding"/>
    <property type="evidence" value="ECO:0007669"/>
    <property type="project" value="UniProtKB-KW"/>
</dbReference>
<keyword evidence="12" id="KW-1185">Reference proteome</keyword>
<evidence type="ECO:0000256" key="9">
    <source>
        <dbReference type="ARBA" id="ARBA00022932"/>
    </source>
</evidence>
<keyword evidence="3" id="KW-0479">Metal-binding</keyword>
<dbReference type="PANTHER" id="PTHR42648">
    <property type="entry name" value="TRANSPOSASE, PUTATIVE-RELATED"/>
    <property type="match status" value="1"/>
</dbReference>
<keyword evidence="8" id="KW-0695">RNA-directed DNA polymerase</keyword>
<comment type="caution">
    <text evidence="11">The sequence shown here is derived from an EMBL/GenBank/DDBJ whole genome shotgun (WGS) entry which is preliminary data.</text>
</comment>